<organism evidence="1 2">
    <name type="scientific">Pseudosporangium ferrugineum</name>
    <dbReference type="NCBI Taxonomy" id="439699"/>
    <lineage>
        <taxon>Bacteria</taxon>
        <taxon>Bacillati</taxon>
        <taxon>Actinomycetota</taxon>
        <taxon>Actinomycetes</taxon>
        <taxon>Micromonosporales</taxon>
        <taxon>Micromonosporaceae</taxon>
        <taxon>Pseudosporangium</taxon>
    </lineage>
</organism>
<dbReference type="AlphaFoldDB" id="A0A2T0S939"/>
<name>A0A2T0S939_9ACTN</name>
<dbReference type="SUPFAM" id="SSF48371">
    <property type="entry name" value="ARM repeat"/>
    <property type="match status" value="1"/>
</dbReference>
<keyword evidence="2" id="KW-1185">Reference proteome</keyword>
<dbReference type="InterPro" id="IPR014825">
    <property type="entry name" value="DNA_alkylation"/>
</dbReference>
<protein>
    <submittedName>
        <fullName evidence="1">3-methyladenine DNA glycosylase AlkD</fullName>
    </submittedName>
</protein>
<dbReference type="EMBL" id="PVZG01000005">
    <property type="protein sequence ID" value="PRY29944.1"/>
    <property type="molecule type" value="Genomic_DNA"/>
</dbReference>
<reference evidence="1 2" key="1">
    <citation type="submission" date="2018-03" db="EMBL/GenBank/DDBJ databases">
        <title>Genomic Encyclopedia of Archaeal and Bacterial Type Strains, Phase II (KMG-II): from individual species to whole genera.</title>
        <authorList>
            <person name="Goeker M."/>
        </authorList>
    </citation>
    <scope>NUCLEOTIDE SEQUENCE [LARGE SCALE GENOMIC DNA]</scope>
    <source>
        <strain evidence="1 2">DSM 45348</strain>
    </source>
</reference>
<dbReference type="Proteomes" id="UP000239209">
    <property type="component" value="Unassembled WGS sequence"/>
</dbReference>
<gene>
    <name evidence="1" type="ORF">CLV70_105112</name>
</gene>
<comment type="caution">
    <text evidence="1">The sequence shown here is derived from an EMBL/GenBank/DDBJ whole genome shotgun (WGS) entry which is preliminary data.</text>
</comment>
<evidence type="ECO:0000313" key="1">
    <source>
        <dbReference type="EMBL" id="PRY29944.1"/>
    </source>
</evidence>
<dbReference type="PANTHER" id="PTHR34070:SF1">
    <property type="entry name" value="DNA ALKYLATION REPAIR PROTEIN"/>
    <property type="match status" value="1"/>
</dbReference>
<dbReference type="Gene3D" id="1.20.1660.10">
    <property type="entry name" value="Hypothetical protein (EF3068)"/>
    <property type="match status" value="1"/>
</dbReference>
<dbReference type="Pfam" id="PF08713">
    <property type="entry name" value="DNA_alkylation"/>
    <property type="match status" value="1"/>
</dbReference>
<dbReference type="PANTHER" id="PTHR34070">
    <property type="entry name" value="ARMADILLO-TYPE FOLD"/>
    <property type="match status" value="1"/>
</dbReference>
<sequence length="231" mass="26381">MIRLMTRPLAAQVLDRLVRSFEAARDPERAWHAEAYMRDQFPFIGLPAPAQRALGRAVVDGLPAPDEDDLRDVVLACWELEEREYQYFACDWLRRYVAVPGPGFLSTARVLVTTKSWWDTVDPLATRFVGGLVARHPGLRAEMDAWAADENLWVVRTALLHQLHYGEDTDTDRLFGYCTRQAGHRDFFVRKAIGWALRQYARTDPGAVRAYLAGHRHILSPLSVREASKHL</sequence>
<accession>A0A2T0S939</accession>
<dbReference type="InterPro" id="IPR016024">
    <property type="entry name" value="ARM-type_fold"/>
</dbReference>
<dbReference type="Gene3D" id="1.25.40.290">
    <property type="entry name" value="ARM repeat domains"/>
    <property type="match status" value="1"/>
</dbReference>
<dbReference type="CDD" id="cd07064">
    <property type="entry name" value="AlkD_like_1"/>
    <property type="match status" value="1"/>
</dbReference>
<proteinExistence type="predicted"/>
<evidence type="ECO:0000313" key="2">
    <source>
        <dbReference type="Proteomes" id="UP000239209"/>
    </source>
</evidence>